<dbReference type="KEGG" id="kphy:AOZ06_35475"/>
<keyword evidence="2" id="KW-1185">Reference proteome</keyword>
<reference evidence="1 2" key="1">
    <citation type="submission" date="2015-07" db="EMBL/GenBank/DDBJ databases">
        <title>Genome sequencing of Kibdelosporangium phytohabitans.</title>
        <authorList>
            <person name="Qin S."/>
            <person name="Xing K."/>
        </authorList>
    </citation>
    <scope>NUCLEOTIDE SEQUENCE [LARGE SCALE GENOMIC DNA]</scope>
    <source>
        <strain evidence="1 2">KLBMP1111</strain>
    </source>
</reference>
<proteinExistence type="predicted"/>
<dbReference type="RefSeq" id="WP_054293366.1">
    <property type="nucleotide sequence ID" value="NZ_CP012752.1"/>
</dbReference>
<evidence type="ECO:0000313" key="2">
    <source>
        <dbReference type="Proteomes" id="UP000063699"/>
    </source>
</evidence>
<organism evidence="1 2">
    <name type="scientific">Kibdelosporangium phytohabitans</name>
    <dbReference type="NCBI Taxonomy" id="860235"/>
    <lineage>
        <taxon>Bacteria</taxon>
        <taxon>Bacillati</taxon>
        <taxon>Actinomycetota</taxon>
        <taxon>Actinomycetes</taxon>
        <taxon>Pseudonocardiales</taxon>
        <taxon>Pseudonocardiaceae</taxon>
        <taxon>Kibdelosporangium</taxon>
    </lineage>
</organism>
<accession>A0A0N9IAG5</accession>
<dbReference type="OrthoDB" id="3693450at2"/>
<sequence length="107" mass="11919">MNHDAEREQHLAEQAAYTERLEAMVVAQAPRLFAAVVTRQGGTVEQTESRVFGWGMEFDDGAYMVTAGGSNHFFLSEADNALNYIREAEDTIKDIVWVPPAAPTTDW</sequence>
<dbReference type="Proteomes" id="UP000063699">
    <property type="component" value="Chromosome"/>
</dbReference>
<evidence type="ECO:0000313" key="1">
    <source>
        <dbReference type="EMBL" id="ALG11465.1"/>
    </source>
</evidence>
<dbReference type="STRING" id="860235.AOZ06_35475"/>
<protein>
    <submittedName>
        <fullName evidence="1">Uncharacterized protein</fullName>
    </submittedName>
</protein>
<gene>
    <name evidence="1" type="ORF">AOZ06_35475</name>
</gene>
<dbReference type="AlphaFoldDB" id="A0A0N9IAG5"/>
<name>A0A0N9IAG5_9PSEU</name>
<dbReference type="EMBL" id="CP012752">
    <property type="protein sequence ID" value="ALG11465.1"/>
    <property type="molecule type" value="Genomic_DNA"/>
</dbReference>